<dbReference type="PANTHER" id="PTHR48258">
    <property type="entry name" value="DUF4218 DOMAIN-CONTAINING PROTEIN-RELATED"/>
    <property type="match status" value="1"/>
</dbReference>
<dbReference type="Pfam" id="PF13960">
    <property type="entry name" value="DUF4218"/>
    <property type="match status" value="1"/>
</dbReference>
<name>A0ABD3HVG2_9MARC</name>
<dbReference type="PANTHER" id="PTHR48258:SF15">
    <property type="entry name" value="OS02G0543900 PROTEIN"/>
    <property type="match status" value="1"/>
</dbReference>
<dbReference type="AlphaFoldDB" id="A0ABD3HVG2"/>
<dbReference type="EMBL" id="JBJQOH010000003">
    <property type="protein sequence ID" value="KAL3694076.1"/>
    <property type="molecule type" value="Genomic_DNA"/>
</dbReference>
<sequence length="362" mass="42381">MHPHAWPYTRSNGVEAIPPAEWVMSSHHKRLFVERIQQIKCPTGYGSNFRMAFTHEDTGTWGKGMKTYDYHKLIQDIIPIVIVDLGNANLRQAIWALSKLLRWVCNKEIRLDEVNAMQIHAAETLCLLQRCLPPSFFKGQSHWLIHLVREVGLYGPVHTRWMYFVERYLRSLKDYVKQHAKMEGSIAERYLIAEAMFYGSETLARLDPSAPLNSLADKEDEREVGEVVFGKNTKRKLDPVTLTQAHTFILHNAECMQSWLEEYERERAAARTRRERHTRTFLEYMRDICAQADSHGISQDEKDIVLGPYTMAKSYNTIWNAGLQVMRLLRFRETCHILARCRQIVQERHVIHRTTQEEETEL</sequence>
<keyword evidence="3" id="KW-1185">Reference proteome</keyword>
<comment type="caution">
    <text evidence="2">The sequence shown here is derived from an EMBL/GenBank/DDBJ whole genome shotgun (WGS) entry which is preliminary data.</text>
</comment>
<dbReference type="InterPro" id="IPR025452">
    <property type="entry name" value="DUF4218"/>
</dbReference>
<evidence type="ECO:0000313" key="2">
    <source>
        <dbReference type="EMBL" id="KAL3694076.1"/>
    </source>
</evidence>
<organism evidence="2 3">
    <name type="scientific">Riccia sorocarpa</name>
    <dbReference type="NCBI Taxonomy" id="122646"/>
    <lineage>
        <taxon>Eukaryota</taxon>
        <taxon>Viridiplantae</taxon>
        <taxon>Streptophyta</taxon>
        <taxon>Embryophyta</taxon>
        <taxon>Marchantiophyta</taxon>
        <taxon>Marchantiopsida</taxon>
        <taxon>Marchantiidae</taxon>
        <taxon>Marchantiales</taxon>
        <taxon>Ricciaceae</taxon>
        <taxon>Riccia</taxon>
    </lineage>
</organism>
<feature type="domain" description="DUF4218" evidence="1">
    <location>
        <begin position="105"/>
        <end position="207"/>
    </location>
</feature>
<reference evidence="2 3" key="1">
    <citation type="submission" date="2024-09" db="EMBL/GenBank/DDBJ databases">
        <title>Chromosome-scale assembly of Riccia sorocarpa.</title>
        <authorList>
            <person name="Paukszto L."/>
        </authorList>
    </citation>
    <scope>NUCLEOTIDE SEQUENCE [LARGE SCALE GENOMIC DNA]</scope>
    <source>
        <strain evidence="2">LP-2024</strain>
        <tissue evidence="2">Aerial parts of the thallus</tissue>
    </source>
</reference>
<evidence type="ECO:0000313" key="3">
    <source>
        <dbReference type="Proteomes" id="UP001633002"/>
    </source>
</evidence>
<accession>A0ABD3HVG2</accession>
<evidence type="ECO:0000259" key="1">
    <source>
        <dbReference type="Pfam" id="PF13960"/>
    </source>
</evidence>
<protein>
    <recommendedName>
        <fullName evidence="1">DUF4218 domain-containing protein</fullName>
    </recommendedName>
</protein>
<dbReference type="Proteomes" id="UP001633002">
    <property type="component" value="Unassembled WGS sequence"/>
</dbReference>
<proteinExistence type="predicted"/>
<gene>
    <name evidence="2" type="ORF">R1sor_007727</name>
</gene>